<dbReference type="Gene3D" id="3.90.920.10">
    <property type="entry name" value="DNA primase, PRIM domain"/>
    <property type="match status" value="1"/>
</dbReference>
<keyword evidence="3 23" id="KW-0436">Ligase</keyword>
<evidence type="ECO:0000256" key="4">
    <source>
        <dbReference type="ARBA" id="ARBA00022679"/>
    </source>
</evidence>
<evidence type="ECO:0000256" key="5">
    <source>
        <dbReference type="ARBA" id="ARBA00022695"/>
    </source>
</evidence>
<keyword evidence="13" id="KW-0239">DNA-directed DNA polymerase</keyword>
<keyword evidence="7" id="KW-0479">Metal-binding</keyword>
<evidence type="ECO:0000256" key="1">
    <source>
        <dbReference type="ARBA" id="ARBA00001936"/>
    </source>
</evidence>
<keyword evidence="24" id="KW-1185">Reference proteome</keyword>
<dbReference type="EMBL" id="JACCEM010000015">
    <property type="protein sequence ID" value="NYT51755.1"/>
    <property type="molecule type" value="Genomic_DNA"/>
</dbReference>
<dbReference type="GO" id="GO:0046872">
    <property type="term" value="F:metal ion binding"/>
    <property type="evidence" value="ECO:0007669"/>
    <property type="project" value="UniProtKB-KW"/>
</dbReference>
<keyword evidence="11" id="KW-0269">Exonuclease</keyword>
<dbReference type="Pfam" id="PF21686">
    <property type="entry name" value="LigD_Prim-Pol"/>
    <property type="match status" value="1"/>
</dbReference>
<evidence type="ECO:0000313" key="24">
    <source>
        <dbReference type="Proteomes" id="UP000559809"/>
    </source>
</evidence>
<dbReference type="InterPro" id="IPR033651">
    <property type="entry name" value="PaeLigD_Pol-like"/>
</dbReference>
<sequence length="811" mass="89858">MPKKDPLRQYRSMRDFSRTAEPSAGGVAGTEAPVFVVQKHWATRLHYDFRLELDGSLKSWAVPKGPSLDPADKRMAVHVEDHPIAYKDFEGTIPPRQYGAGKVIIWDQGVWKAKGDAARGYREGKLKFTLEGSKLRGGWTLVRMRGKSEKNPPWLLIKENDAHARPSGDFSIVDEMPDSVAGPQAAPDASLPATLQPQLATLVDAPPADADQWLFEAKFDGYRVLARVAGGVARLYTRSGLDWTRRLKPLAQAAGRLPDGWYDGEIVVLNADGVPDFQALQGSFDNGSPESVVYYLFDLPYSQGRDQRRRPLVWRRERLAELLDRSGAPADTRIRFSESFNVPAADLLDSACRLGLEGLIGKRKDSFYVPGRSLDWIKLKCGHRQEFVVVGYTEPRGTRIGVGALLLAVHDENGKLRYAGKVGSGFRAASLPALRKRLEAVRAPRSALASTAGTEKGALWVRPDLMAEVSFAQWTGSGRIRHAVFHGLRNDKPPRSISRETSMPAKKTTSRSARVSHPERIVDATTGTRKIDVVDYYADAAPLLIEHLKDRPVSLLRAPDGVTGQMFFQKHLGPAKIPGVRELARELDPGHDPLMEIPGPEGLLSAAQMNVIEFHTWNARKTLIAKPDRMTFDLDPGKGVAWPAVQEAALILRAFLNELELTGFIKTSGGKGLHVVVPLQRRHDWDTVKSFSRDVVAHLARTLPRHFSARSGPRNRVGKIFIDYLRNGFGATTVSAWSLRARPGMGVSVPIRWDEVASLEGPQHWRLENIRERLGEGNTPWMGYAKAAATLTRAARMLKRAAPSRARRDAE</sequence>
<keyword evidence="16" id="KW-0234">DNA repair</keyword>
<comment type="catalytic activity">
    <reaction evidence="20">
        <text>ATP + (deoxyribonucleotide)n-3'-hydroxyl + 5'-phospho-(deoxyribonucleotide)m = (deoxyribonucleotide)n+m + AMP + diphosphate.</text>
        <dbReference type="EC" id="6.5.1.1"/>
    </reaction>
</comment>
<comment type="cofactor">
    <cofactor evidence="1">
        <name>Mn(2+)</name>
        <dbReference type="ChEBI" id="CHEBI:29035"/>
    </cofactor>
</comment>
<dbReference type="PANTHER" id="PTHR42705">
    <property type="entry name" value="BIFUNCTIONAL NON-HOMOLOGOUS END JOINING PROTEIN LIGD"/>
    <property type="match status" value="1"/>
</dbReference>
<dbReference type="InterPro" id="IPR014146">
    <property type="entry name" value="LigD_ligase_dom"/>
</dbReference>
<evidence type="ECO:0000256" key="18">
    <source>
        <dbReference type="ARBA" id="ARBA00023268"/>
    </source>
</evidence>
<evidence type="ECO:0000313" key="23">
    <source>
        <dbReference type="EMBL" id="NYT51755.1"/>
    </source>
</evidence>
<keyword evidence="17" id="KW-0464">Manganese</keyword>
<protein>
    <recommendedName>
        <fullName evidence="2">DNA ligase (ATP)</fullName>
        <ecNumber evidence="2">6.5.1.1</ecNumber>
    </recommendedName>
    <alternativeName>
        <fullName evidence="19">NHEJ DNA polymerase</fullName>
    </alternativeName>
</protein>
<dbReference type="SUPFAM" id="SSF56091">
    <property type="entry name" value="DNA ligase/mRNA capping enzyme, catalytic domain"/>
    <property type="match status" value="1"/>
</dbReference>
<keyword evidence="14" id="KW-0238">DNA-binding</keyword>
<keyword evidence="6" id="KW-0540">Nuclease</keyword>
<dbReference type="CDD" id="cd04862">
    <property type="entry name" value="PaeLigD_Pol_like"/>
    <property type="match status" value="1"/>
</dbReference>
<accession>A0A853G068</accession>
<keyword evidence="18" id="KW-0511">Multifunctional enzyme</keyword>
<evidence type="ECO:0000256" key="10">
    <source>
        <dbReference type="ARBA" id="ARBA00022801"/>
    </source>
</evidence>
<evidence type="ECO:0000256" key="11">
    <source>
        <dbReference type="ARBA" id="ARBA00022839"/>
    </source>
</evidence>
<dbReference type="Proteomes" id="UP000559809">
    <property type="component" value="Unassembled WGS sequence"/>
</dbReference>
<evidence type="ECO:0000256" key="19">
    <source>
        <dbReference type="ARBA" id="ARBA00029943"/>
    </source>
</evidence>
<dbReference type="Gene3D" id="2.40.50.140">
    <property type="entry name" value="Nucleic acid-binding proteins"/>
    <property type="match status" value="1"/>
</dbReference>
<dbReference type="GO" id="GO:0004527">
    <property type="term" value="F:exonuclease activity"/>
    <property type="evidence" value="ECO:0007669"/>
    <property type="project" value="UniProtKB-KW"/>
</dbReference>
<keyword evidence="9" id="KW-0227">DNA damage</keyword>
<evidence type="ECO:0000256" key="14">
    <source>
        <dbReference type="ARBA" id="ARBA00023125"/>
    </source>
</evidence>
<dbReference type="NCBIfam" id="TIGR02778">
    <property type="entry name" value="ligD_pol"/>
    <property type="match status" value="1"/>
</dbReference>
<dbReference type="RefSeq" id="WP_180158432.1">
    <property type="nucleotide sequence ID" value="NZ_JACCEM010000015.1"/>
</dbReference>
<feature type="region of interest" description="Disordered" evidence="21">
    <location>
        <begin position="488"/>
        <end position="516"/>
    </location>
</feature>
<dbReference type="NCBIfam" id="TIGR02777">
    <property type="entry name" value="LigD_PE_dom"/>
    <property type="match status" value="1"/>
</dbReference>
<dbReference type="Gene3D" id="3.30.1490.70">
    <property type="match status" value="1"/>
</dbReference>
<dbReference type="InterPro" id="IPR012310">
    <property type="entry name" value="DNA_ligase_ATP-dep_cent"/>
</dbReference>
<evidence type="ECO:0000256" key="6">
    <source>
        <dbReference type="ARBA" id="ARBA00022722"/>
    </source>
</evidence>
<feature type="compositionally biased region" description="Basic and acidic residues" evidence="21">
    <location>
        <begin position="488"/>
        <end position="498"/>
    </location>
</feature>
<dbReference type="InterPro" id="IPR012340">
    <property type="entry name" value="NA-bd_OB-fold"/>
</dbReference>
<dbReference type="Pfam" id="PF01068">
    <property type="entry name" value="DNA_ligase_A_M"/>
    <property type="match status" value="1"/>
</dbReference>
<evidence type="ECO:0000256" key="15">
    <source>
        <dbReference type="ARBA" id="ARBA00023172"/>
    </source>
</evidence>
<dbReference type="GO" id="GO:0003887">
    <property type="term" value="F:DNA-directed DNA polymerase activity"/>
    <property type="evidence" value="ECO:0007669"/>
    <property type="project" value="UniProtKB-KW"/>
</dbReference>
<evidence type="ECO:0000256" key="21">
    <source>
        <dbReference type="SAM" id="MobiDB-lite"/>
    </source>
</evidence>
<dbReference type="AlphaFoldDB" id="A0A853G068"/>
<keyword evidence="10" id="KW-0378">Hydrolase</keyword>
<feature type="region of interest" description="Disordered" evidence="21">
    <location>
        <begin position="1"/>
        <end position="27"/>
    </location>
</feature>
<dbReference type="GO" id="GO:0006310">
    <property type="term" value="P:DNA recombination"/>
    <property type="evidence" value="ECO:0007669"/>
    <property type="project" value="UniProtKB-KW"/>
</dbReference>
<reference evidence="23 24" key="1">
    <citation type="submission" date="2020-07" db="EMBL/GenBank/DDBJ databases">
        <title>Taxonomic revisions and descriptions of new bacterial species based on genomic comparisons in the high-G+C-content subgroup of the family Alcaligenaceae.</title>
        <authorList>
            <person name="Szabo A."/>
            <person name="Felfoldi T."/>
        </authorList>
    </citation>
    <scope>NUCLEOTIDE SEQUENCE [LARGE SCALE GENOMIC DNA]</scope>
    <source>
        <strain evidence="23 24">LMG 24012</strain>
    </source>
</reference>
<keyword evidence="12" id="KW-0067">ATP-binding</keyword>
<dbReference type="PROSITE" id="PS50160">
    <property type="entry name" value="DNA_LIGASE_A3"/>
    <property type="match status" value="1"/>
</dbReference>
<dbReference type="Pfam" id="PF13298">
    <property type="entry name" value="LigD_N"/>
    <property type="match status" value="1"/>
</dbReference>
<feature type="domain" description="ATP-dependent DNA ligase family profile" evidence="22">
    <location>
        <begin position="292"/>
        <end position="431"/>
    </location>
</feature>
<dbReference type="Gene3D" id="3.30.470.30">
    <property type="entry name" value="DNA ligase/mRNA capping enzyme"/>
    <property type="match status" value="1"/>
</dbReference>
<keyword evidence="8" id="KW-0547">Nucleotide-binding</keyword>
<comment type="caution">
    <text evidence="23">The sequence shown here is derived from an EMBL/GenBank/DDBJ whole genome shotgun (WGS) entry which is preliminary data.</text>
</comment>
<evidence type="ECO:0000256" key="7">
    <source>
        <dbReference type="ARBA" id="ARBA00022723"/>
    </source>
</evidence>
<dbReference type="InterPro" id="IPR014145">
    <property type="entry name" value="LigD_pol_dom"/>
</dbReference>
<dbReference type="InterPro" id="IPR014143">
    <property type="entry name" value="NHEJ_ligase_prk"/>
</dbReference>
<name>A0A853G068_9BURK</name>
<dbReference type="CDD" id="cd07971">
    <property type="entry name" value="OBF_DNA_ligase_LigD"/>
    <property type="match status" value="1"/>
</dbReference>
<evidence type="ECO:0000256" key="9">
    <source>
        <dbReference type="ARBA" id="ARBA00022763"/>
    </source>
</evidence>
<evidence type="ECO:0000256" key="2">
    <source>
        <dbReference type="ARBA" id="ARBA00012727"/>
    </source>
</evidence>
<keyword evidence="15" id="KW-0233">DNA recombination</keyword>
<evidence type="ECO:0000256" key="17">
    <source>
        <dbReference type="ARBA" id="ARBA00023211"/>
    </source>
</evidence>
<dbReference type="GO" id="GO:0003677">
    <property type="term" value="F:DNA binding"/>
    <property type="evidence" value="ECO:0007669"/>
    <property type="project" value="UniProtKB-KW"/>
</dbReference>
<dbReference type="EC" id="6.5.1.1" evidence="2"/>
<evidence type="ECO:0000256" key="13">
    <source>
        <dbReference type="ARBA" id="ARBA00022932"/>
    </source>
</evidence>
<dbReference type="SUPFAM" id="SSF50249">
    <property type="entry name" value="Nucleic acid-binding proteins"/>
    <property type="match status" value="1"/>
</dbReference>
<proteinExistence type="predicted"/>
<dbReference type="GO" id="GO:0005524">
    <property type="term" value="F:ATP binding"/>
    <property type="evidence" value="ECO:0007669"/>
    <property type="project" value="UniProtKB-KW"/>
</dbReference>
<dbReference type="NCBIfam" id="TIGR02779">
    <property type="entry name" value="NHEJ_ligase_lig"/>
    <property type="match status" value="1"/>
</dbReference>
<dbReference type="PANTHER" id="PTHR42705:SF2">
    <property type="entry name" value="BIFUNCTIONAL NON-HOMOLOGOUS END JOINING PROTEIN LIGD"/>
    <property type="match status" value="1"/>
</dbReference>
<evidence type="ECO:0000256" key="12">
    <source>
        <dbReference type="ARBA" id="ARBA00022840"/>
    </source>
</evidence>
<gene>
    <name evidence="23" type="primary">ligD</name>
    <name evidence="23" type="ORF">H0A72_20780</name>
</gene>
<evidence type="ECO:0000256" key="8">
    <source>
        <dbReference type="ARBA" id="ARBA00022741"/>
    </source>
</evidence>
<evidence type="ECO:0000256" key="3">
    <source>
        <dbReference type="ARBA" id="ARBA00022598"/>
    </source>
</evidence>
<dbReference type="GO" id="GO:0003910">
    <property type="term" value="F:DNA ligase (ATP) activity"/>
    <property type="evidence" value="ECO:0007669"/>
    <property type="project" value="UniProtKB-EC"/>
</dbReference>
<dbReference type="InterPro" id="IPR014144">
    <property type="entry name" value="LigD_PE_domain"/>
</dbReference>
<evidence type="ECO:0000259" key="22">
    <source>
        <dbReference type="PROSITE" id="PS50160"/>
    </source>
</evidence>
<dbReference type="GO" id="GO:0006281">
    <property type="term" value="P:DNA repair"/>
    <property type="evidence" value="ECO:0007669"/>
    <property type="project" value="UniProtKB-KW"/>
</dbReference>
<organism evidence="23 24">
    <name type="scientific">Parapusillimonas granuli</name>
    <dbReference type="NCBI Taxonomy" id="380911"/>
    <lineage>
        <taxon>Bacteria</taxon>
        <taxon>Pseudomonadati</taxon>
        <taxon>Pseudomonadota</taxon>
        <taxon>Betaproteobacteria</taxon>
        <taxon>Burkholderiales</taxon>
        <taxon>Alcaligenaceae</taxon>
        <taxon>Parapusillimonas</taxon>
    </lineage>
</organism>
<keyword evidence="5" id="KW-0548">Nucleotidyltransferase</keyword>
<dbReference type="InterPro" id="IPR052171">
    <property type="entry name" value="NHEJ_LigD"/>
</dbReference>
<evidence type="ECO:0000256" key="16">
    <source>
        <dbReference type="ARBA" id="ARBA00023204"/>
    </source>
</evidence>
<dbReference type="CDD" id="cd07906">
    <property type="entry name" value="Adenylation_DNA_ligase_LigD_LigC"/>
    <property type="match status" value="1"/>
</dbReference>
<dbReference type="Pfam" id="PF04679">
    <property type="entry name" value="DNA_ligase_A_C"/>
    <property type="match status" value="1"/>
</dbReference>
<dbReference type="InterPro" id="IPR012309">
    <property type="entry name" value="DNA_ligase_ATP-dep_C"/>
</dbReference>
<dbReference type="NCBIfam" id="TIGR02776">
    <property type="entry name" value="NHEJ_ligase_prk"/>
    <property type="match status" value="1"/>
</dbReference>
<evidence type="ECO:0000256" key="20">
    <source>
        <dbReference type="ARBA" id="ARBA00034003"/>
    </source>
</evidence>
<feature type="compositionally biased region" description="Basic and acidic residues" evidence="21">
    <location>
        <begin position="1"/>
        <end position="18"/>
    </location>
</feature>
<keyword evidence="4" id="KW-0808">Transferase</keyword>